<dbReference type="RefSeq" id="WP_169701846.1">
    <property type="nucleotide sequence ID" value="NZ_CP104874.1"/>
</dbReference>
<organism evidence="2 3">
    <name type="scientific">Janibacter terrae</name>
    <dbReference type="NCBI Taxonomy" id="103817"/>
    <lineage>
        <taxon>Bacteria</taxon>
        <taxon>Bacillati</taxon>
        <taxon>Actinomycetota</taxon>
        <taxon>Actinomycetes</taxon>
        <taxon>Micrococcales</taxon>
        <taxon>Intrasporangiaceae</taxon>
        <taxon>Janibacter</taxon>
    </lineage>
</organism>
<evidence type="ECO:0000256" key="1">
    <source>
        <dbReference type="SAM" id="Phobius"/>
    </source>
</evidence>
<evidence type="ECO:0000313" key="2">
    <source>
        <dbReference type="EMBL" id="WWF04838.1"/>
    </source>
</evidence>
<evidence type="ECO:0000313" key="3">
    <source>
        <dbReference type="Proteomes" id="UP001381003"/>
    </source>
</evidence>
<keyword evidence="3" id="KW-1185">Reference proteome</keyword>
<dbReference type="EMBL" id="CP104874">
    <property type="protein sequence ID" value="WWF04838.1"/>
    <property type="molecule type" value="Genomic_DNA"/>
</dbReference>
<feature type="transmembrane region" description="Helical" evidence="1">
    <location>
        <begin position="9"/>
        <end position="31"/>
    </location>
</feature>
<reference evidence="2 3" key="1">
    <citation type="submission" date="2022-09" db="EMBL/GenBank/DDBJ databases">
        <title>Complete genome sequence of Janibacter terrae strain COS04-44, PCL-degrading bacteria isolated from oil spilled coast.</title>
        <authorList>
            <person name="Park H."/>
            <person name="Kim J.Y."/>
            <person name="An S.H."/>
            <person name="Lee C.M."/>
            <person name="Weon H.-Y."/>
        </authorList>
    </citation>
    <scope>NUCLEOTIDE SEQUENCE [LARGE SCALE GENOMIC DNA]</scope>
    <source>
        <strain evidence="2 3">COS04-44</strain>
    </source>
</reference>
<sequence>MNNDGSKKLAYNVVGTVLGAAMAALLIFGIVQYEGNKSVPQENQQIINYNS</sequence>
<keyword evidence="1" id="KW-1133">Transmembrane helix</keyword>
<accession>A0ABZ2FEC3</accession>
<keyword evidence="1" id="KW-0472">Membrane</keyword>
<proteinExistence type="predicted"/>
<keyword evidence="1" id="KW-0812">Transmembrane</keyword>
<protein>
    <recommendedName>
        <fullName evidence="4">DUF2613 domain-containing protein</fullName>
    </recommendedName>
</protein>
<gene>
    <name evidence="2" type="ORF">N5P18_14355</name>
</gene>
<evidence type="ECO:0008006" key="4">
    <source>
        <dbReference type="Google" id="ProtNLM"/>
    </source>
</evidence>
<name>A0ABZ2FEC3_9MICO</name>
<dbReference type="Proteomes" id="UP001381003">
    <property type="component" value="Chromosome"/>
</dbReference>